<keyword evidence="4" id="KW-1185">Reference proteome</keyword>
<evidence type="ECO:0000313" key="3">
    <source>
        <dbReference type="EMBL" id="TDE15299.1"/>
    </source>
</evidence>
<dbReference type="InterPro" id="IPR036514">
    <property type="entry name" value="SGNH_hydro_sf"/>
</dbReference>
<comment type="caution">
    <text evidence="3">The sequence shown here is derived from an EMBL/GenBank/DDBJ whole genome shotgun (WGS) entry which is preliminary data.</text>
</comment>
<dbReference type="RefSeq" id="WP_131958562.1">
    <property type="nucleotide sequence ID" value="NZ_SMFL01000004.1"/>
</dbReference>
<proteinExistence type="predicted"/>
<sequence>MKNLFKFLIPLLFAVSAFGQSGFPVKVDQTYYNGIKDSFNASKILKDGGLVRSNPVNITMKDICETEGMPWTYVTRLRGTAITSVGQDLALVNFSFGSTYNISPPFFPYISSLRVKSNRKIDISIRVDNIANNIFKGPNDNLAPNGYSRINAPYPLVPNQYFEIEHEFLKIGWMSTVTFVVAGYDATDTTPLDLDIVFVGHSITKQLDRNADFVFRFDGDSITNGTGAGYFENDRNTEHFSLQINRHLKSRGYRSRPVNKGQGSMTTDGMVQAIKWGYYDIQRADLICIMIGANDANNLGSGGMSTPANRVIFENNMRFIINYNRAMYPNAKIMIFGSTPSADNTTEARIELGRQIQASIVASINSPNLKYESLANAFDRTNTANYLASDTIHPTAQKAISDAMIAAINATGWFPSKI</sequence>
<feature type="signal peptide" evidence="1">
    <location>
        <begin position="1"/>
        <end position="19"/>
    </location>
</feature>
<dbReference type="Proteomes" id="UP000294850">
    <property type="component" value="Unassembled WGS sequence"/>
</dbReference>
<organism evidence="3 4">
    <name type="scientific">Dyadobacter psychrotolerans</name>
    <dbReference type="NCBI Taxonomy" id="2541721"/>
    <lineage>
        <taxon>Bacteria</taxon>
        <taxon>Pseudomonadati</taxon>
        <taxon>Bacteroidota</taxon>
        <taxon>Cytophagia</taxon>
        <taxon>Cytophagales</taxon>
        <taxon>Spirosomataceae</taxon>
        <taxon>Dyadobacter</taxon>
    </lineage>
</organism>
<name>A0A4R5DMD8_9BACT</name>
<reference evidence="3 4" key="1">
    <citation type="submission" date="2019-03" db="EMBL/GenBank/DDBJ databases">
        <title>Dyadobacter AR-3-6 sp. nov., isolated from arctic soil.</title>
        <authorList>
            <person name="Chaudhary D.K."/>
        </authorList>
    </citation>
    <scope>NUCLEOTIDE SEQUENCE [LARGE SCALE GENOMIC DNA]</scope>
    <source>
        <strain evidence="3 4">AR-3-6</strain>
    </source>
</reference>
<keyword evidence="1" id="KW-0732">Signal</keyword>
<dbReference type="AlphaFoldDB" id="A0A4R5DMD8"/>
<dbReference type="InterPro" id="IPR013830">
    <property type="entry name" value="SGNH_hydro"/>
</dbReference>
<gene>
    <name evidence="3" type="ORF">E0F88_12305</name>
</gene>
<evidence type="ECO:0000259" key="2">
    <source>
        <dbReference type="Pfam" id="PF13472"/>
    </source>
</evidence>
<feature type="chain" id="PRO_5020711623" evidence="1">
    <location>
        <begin position="20"/>
        <end position="418"/>
    </location>
</feature>
<dbReference type="CDD" id="cd00229">
    <property type="entry name" value="SGNH_hydrolase"/>
    <property type="match status" value="1"/>
</dbReference>
<evidence type="ECO:0000256" key="1">
    <source>
        <dbReference type="SAM" id="SignalP"/>
    </source>
</evidence>
<keyword evidence="3" id="KW-0378">Hydrolase</keyword>
<dbReference type="Gene3D" id="3.40.50.1110">
    <property type="entry name" value="SGNH hydrolase"/>
    <property type="match status" value="1"/>
</dbReference>
<evidence type="ECO:0000313" key="4">
    <source>
        <dbReference type="Proteomes" id="UP000294850"/>
    </source>
</evidence>
<accession>A0A4R5DMD8</accession>
<dbReference type="Pfam" id="PF13472">
    <property type="entry name" value="Lipase_GDSL_2"/>
    <property type="match status" value="1"/>
</dbReference>
<dbReference type="SUPFAM" id="SSF52266">
    <property type="entry name" value="SGNH hydrolase"/>
    <property type="match status" value="1"/>
</dbReference>
<feature type="domain" description="SGNH hydrolase-type esterase" evidence="2">
    <location>
        <begin position="219"/>
        <end position="397"/>
    </location>
</feature>
<dbReference type="GO" id="GO:0016788">
    <property type="term" value="F:hydrolase activity, acting on ester bonds"/>
    <property type="evidence" value="ECO:0007669"/>
    <property type="project" value="UniProtKB-ARBA"/>
</dbReference>
<dbReference type="EMBL" id="SMFL01000004">
    <property type="protein sequence ID" value="TDE15299.1"/>
    <property type="molecule type" value="Genomic_DNA"/>
</dbReference>
<protein>
    <submittedName>
        <fullName evidence="3">SGNH/GDSL hydrolase family protein</fullName>
    </submittedName>
</protein>